<dbReference type="GeneID" id="26011136"/>
<dbReference type="PANTHER" id="PTHR33360">
    <property type="entry name" value="TRANSPOSASE FOR INSERTION SEQUENCE ELEMENT IS200"/>
    <property type="match status" value="1"/>
</dbReference>
<sequence length="130" mass="14743">MKYNLETGSHTVFALQYHFVTVTKYRADLLTDEIAERVGEIASDISEDFDVNIQNVNGGSDHVHILFTAKPTTDLTKFINSLKGVTSRKIRDENPEVRQALDKAFWQPGYFLATTGQVSIDVLMKYVEEQ</sequence>
<dbReference type="EMBL" id="CP008874">
    <property type="protein sequence ID" value="AKH98287.1"/>
    <property type="molecule type" value="Genomic_DNA"/>
</dbReference>
<dbReference type="AlphaFoldDB" id="A0A0F7PC34"/>
<keyword evidence="5" id="KW-1185">Reference proteome</keyword>
<dbReference type="RefSeq" id="WP_050048960.1">
    <property type="nucleotide sequence ID" value="NZ_CP008874.1"/>
</dbReference>
<reference evidence="3 4" key="3">
    <citation type="journal article" date="2016" name="Stand. Genomic Sci.">
        <title>Complete genome sequence of 'Halanaeroarchaeum sulfurireducens' M27-SA2, a sulfur-reducing and acetate-oxidizing haloarchaeon from the deep-sea hypersaline anoxic lake Medee.</title>
        <authorList>
            <person name="Messina E."/>
            <person name="Sorokin D.Y."/>
            <person name="Kublanov I.V."/>
            <person name="Toshchakov S."/>
            <person name="Lopatina A."/>
            <person name="Arcadi E."/>
            <person name="Smedile F."/>
            <person name="La Spada G."/>
            <person name="La Cono V."/>
            <person name="Yakimov M.M."/>
        </authorList>
    </citation>
    <scope>NUCLEOTIDE SEQUENCE [LARGE SCALE GENOMIC DNA]</scope>
    <source>
        <strain evidence="3 4">M27-SA2</strain>
    </source>
</reference>
<dbReference type="InterPro" id="IPR036515">
    <property type="entry name" value="Transposase_17_sf"/>
</dbReference>
<name>A0A0F7PC34_9EURY</name>
<evidence type="ECO:0000259" key="1">
    <source>
        <dbReference type="SMART" id="SM01321"/>
    </source>
</evidence>
<dbReference type="Pfam" id="PF01797">
    <property type="entry name" value="Y1_Tnp"/>
    <property type="match status" value="1"/>
</dbReference>
<dbReference type="GO" id="GO:0006313">
    <property type="term" value="P:DNA transposition"/>
    <property type="evidence" value="ECO:0007669"/>
    <property type="project" value="InterPro"/>
</dbReference>
<dbReference type="KEGG" id="hsu:HLASF_1816"/>
<organism evidence="2 5">
    <name type="scientific">Halanaeroarchaeum sulfurireducens</name>
    <dbReference type="NCBI Taxonomy" id="1604004"/>
    <lineage>
        <taxon>Archaea</taxon>
        <taxon>Methanobacteriati</taxon>
        <taxon>Methanobacteriota</taxon>
        <taxon>Stenosarchaea group</taxon>
        <taxon>Halobacteria</taxon>
        <taxon>Halobacteriales</taxon>
        <taxon>Halobacteriaceae</taxon>
        <taxon>Halanaeroarchaeum</taxon>
    </lineage>
</organism>
<dbReference type="GO" id="GO:0003677">
    <property type="term" value="F:DNA binding"/>
    <property type="evidence" value="ECO:0007669"/>
    <property type="project" value="InterPro"/>
</dbReference>
<gene>
    <name evidence="3" type="ORF">HLASA_1802</name>
    <name evidence="2" type="ORF">HLASF_1816</name>
</gene>
<dbReference type="SUPFAM" id="SSF143422">
    <property type="entry name" value="Transposase IS200-like"/>
    <property type="match status" value="1"/>
</dbReference>
<accession>A0A0F7PC34</accession>
<evidence type="ECO:0000313" key="5">
    <source>
        <dbReference type="Proteomes" id="UP000069906"/>
    </source>
</evidence>
<evidence type="ECO:0000313" key="3">
    <source>
        <dbReference type="EMBL" id="ALG82681.1"/>
    </source>
</evidence>
<dbReference type="OrthoDB" id="92826at2157"/>
<dbReference type="PATRIC" id="fig|1604004.4.peg.1900"/>
<dbReference type="KEGG" id="hsf:HLASA_1802"/>
<dbReference type="Proteomes" id="UP000060390">
    <property type="component" value="Chromosome"/>
</dbReference>
<dbReference type="InterPro" id="IPR002686">
    <property type="entry name" value="Transposase_17"/>
</dbReference>
<evidence type="ECO:0000313" key="2">
    <source>
        <dbReference type="EMBL" id="AKH98287.1"/>
    </source>
</evidence>
<dbReference type="Gene3D" id="3.30.70.1290">
    <property type="entry name" value="Transposase IS200-like"/>
    <property type="match status" value="1"/>
</dbReference>
<dbReference type="Proteomes" id="UP000069906">
    <property type="component" value="Chromosome"/>
</dbReference>
<dbReference type="NCBIfam" id="NF033573">
    <property type="entry name" value="transpos_IS200"/>
    <property type="match status" value="1"/>
</dbReference>
<dbReference type="PANTHER" id="PTHR33360:SF4">
    <property type="entry name" value="TRANSPOSASE IS200-LIKE PROTEIN"/>
    <property type="match status" value="1"/>
</dbReference>
<dbReference type="HOGENOM" id="CLU_101320_2_1_2"/>
<reference evidence="2 5" key="1">
    <citation type="journal article" date="2015" name="ISME J.">
        <title>Elemental sulfur and acetate can support life of a novel strictly anaerobic haloarchaeon.</title>
        <authorList>
            <person name="Sorokin D.Y."/>
            <person name="Kublanov I.V."/>
            <person name="Gavrilov S.N."/>
            <person name="Rojo D."/>
            <person name="Roman P."/>
            <person name="Golyshin P.N."/>
            <person name="Slepak V.Z."/>
            <person name="Smedile F."/>
            <person name="Ferrer M."/>
            <person name="Messina E."/>
            <person name="La Cono V."/>
            <person name="Yakimov M.M."/>
        </authorList>
    </citation>
    <scope>NUCLEOTIDE SEQUENCE [LARGE SCALE GENOMIC DNA]</scope>
    <source>
        <strain evidence="2 5">HSR2</strain>
    </source>
</reference>
<protein>
    <submittedName>
        <fullName evidence="2">IS200-type transposase</fullName>
    </submittedName>
</protein>
<feature type="domain" description="Transposase IS200-like" evidence="1">
    <location>
        <begin position="12"/>
        <end position="130"/>
    </location>
</feature>
<dbReference type="GO" id="GO:0004803">
    <property type="term" value="F:transposase activity"/>
    <property type="evidence" value="ECO:0007669"/>
    <property type="project" value="InterPro"/>
</dbReference>
<dbReference type="SMART" id="SM01321">
    <property type="entry name" value="Y1_Tnp"/>
    <property type="match status" value="1"/>
</dbReference>
<reference evidence="4" key="2">
    <citation type="submission" date="2015-05" db="EMBL/GenBank/DDBJ databases">
        <title>Complete genome sequence of Halanaeroarchaeum sulfurireducens type strain M27-SA2, a sulfate-reducer haloarchaeon from marine anoxic lake Medee.</title>
        <authorList>
            <person name="Messina E."/>
            <person name="Kublanov I.V."/>
            <person name="Toshchakov S."/>
            <person name="Arcadi E."/>
            <person name="La Spada G."/>
            <person name="La Cono V."/>
            <person name="Yakimov M.M."/>
        </authorList>
    </citation>
    <scope>NUCLEOTIDE SEQUENCE [LARGE SCALE GENOMIC DNA]</scope>
    <source>
        <strain evidence="4">M27-SA2</strain>
    </source>
</reference>
<evidence type="ECO:0000313" key="4">
    <source>
        <dbReference type="Proteomes" id="UP000060390"/>
    </source>
</evidence>
<dbReference type="EMBL" id="CP011564">
    <property type="protein sequence ID" value="ALG82681.1"/>
    <property type="molecule type" value="Genomic_DNA"/>
</dbReference>
<proteinExistence type="predicted"/>
<dbReference type="STRING" id="1604004.HLASA_1802"/>